<comment type="caution">
    <text evidence="6">The sequence shown here is derived from an EMBL/GenBank/DDBJ whole genome shotgun (WGS) entry which is preliminary data.</text>
</comment>
<evidence type="ECO:0000259" key="5">
    <source>
        <dbReference type="PROSITE" id="PS50111"/>
    </source>
</evidence>
<dbReference type="SMART" id="SM00283">
    <property type="entry name" value="MA"/>
    <property type="match status" value="1"/>
</dbReference>
<name>A0A0E9LWY7_9BACT</name>
<dbReference type="Proteomes" id="UP000032900">
    <property type="component" value="Unassembled WGS sequence"/>
</dbReference>
<organism evidence="6 7">
    <name type="scientific">Geofilum rubicundum JCM 15548</name>
    <dbReference type="NCBI Taxonomy" id="1236989"/>
    <lineage>
        <taxon>Bacteria</taxon>
        <taxon>Pseudomonadati</taxon>
        <taxon>Bacteroidota</taxon>
        <taxon>Bacteroidia</taxon>
        <taxon>Marinilabiliales</taxon>
        <taxon>Marinilabiliaceae</taxon>
        <taxon>Geofilum</taxon>
    </lineage>
</organism>
<evidence type="ECO:0000313" key="6">
    <source>
        <dbReference type="EMBL" id="GAO29641.1"/>
    </source>
</evidence>
<dbReference type="Gene3D" id="1.10.287.950">
    <property type="entry name" value="Methyl-accepting chemotaxis protein"/>
    <property type="match status" value="1"/>
</dbReference>
<keyword evidence="7" id="KW-1185">Reference proteome</keyword>
<evidence type="ECO:0000256" key="1">
    <source>
        <dbReference type="ARBA" id="ARBA00022500"/>
    </source>
</evidence>
<keyword evidence="4" id="KW-0812">Transmembrane</keyword>
<dbReference type="OrthoDB" id="1117783at2"/>
<dbReference type="GO" id="GO:0004888">
    <property type="term" value="F:transmembrane signaling receptor activity"/>
    <property type="evidence" value="ECO:0007669"/>
    <property type="project" value="TreeGrafter"/>
</dbReference>
<comment type="similarity">
    <text evidence="2">Belongs to the methyl-accepting chemotaxis (MCP) protein family.</text>
</comment>
<dbReference type="PANTHER" id="PTHR43531:SF11">
    <property type="entry name" value="METHYL-ACCEPTING CHEMOTAXIS PROTEIN 3"/>
    <property type="match status" value="1"/>
</dbReference>
<dbReference type="PANTHER" id="PTHR43531">
    <property type="entry name" value="PROTEIN ICFG"/>
    <property type="match status" value="1"/>
</dbReference>
<keyword evidence="4" id="KW-1133">Transmembrane helix</keyword>
<protein>
    <submittedName>
        <fullName evidence="6">Methyl-accepting chemotaxis protein</fullName>
    </submittedName>
</protein>
<keyword evidence="1" id="KW-0145">Chemotaxis</keyword>
<dbReference type="EMBL" id="BAZW01000011">
    <property type="protein sequence ID" value="GAO29641.1"/>
    <property type="molecule type" value="Genomic_DNA"/>
</dbReference>
<dbReference type="PROSITE" id="PS50111">
    <property type="entry name" value="CHEMOTAXIS_TRANSDUC_2"/>
    <property type="match status" value="1"/>
</dbReference>
<dbReference type="GO" id="GO:0007165">
    <property type="term" value="P:signal transduction"/>
    <property type="evidence" value="ECO:0007669"/>
    <property type="project" value="UniProtKB-KW"/>
</dbReference>
<keyword evidence="4" id="KW-0472">Membrane</keyword>
<proteinExistence type="inferred from homology"/>
<evidence type="ECO:0000313" key="7">
    <source>
        <dbReference type="Proteomes" id="UP000032900"/>
    </source>
</evidence>
<dbReference type="AlphaFoldDB" id="A0A0E9LWY7"/>
<dbReference type="GO" id="GO:0006935">
    <property type="term" value="P:chemotaxis"/>
    <property type="evidence" value="ECO:0007669"/>
    <property type="project" value="UniProtKB-KW"/>
</dbReference>
<feature type="domain" description="Methyl-accepting transducer" evidence="5">
    <location>
        <begin position="143"/>
        <end position="358"/>
    </location>
</feature>
<dbReference type="InterPro" id="IPR004089">
    <property type="entry name" value="MCPsignal_dom"/>
</dbReference>
<feature type="transmembrane region" description="Helical" evidence="4">
    <location>
        <begin position="30"/>
        <end position="48"/>
    </location>
</feature>
<feature type="transmembrane region" description="Helical" evidence="4">
    <location>
        <begin position="6"/>
        <end position="23"/>
    </location>
</feature>
<keyword evidence="3" id="KW-0807">Transducer</keyword>
<gene>
    <name evidence="6" type="ORF">JCM15548_11850</name>
</gene>
<dbReference type="RefSeq" id="WP_062124067.1">
    <property type="nucleotide sequence ID" value="NZ_BAZW01000011.1"/>
</dbReference>
<evidence type="ECO:0000256" key="4">
    <source>
        <dbReference type="SAM" id="Phobius"/>
    </source>
</evidence>
<reference evidence="6 7" key="1">
    <citation type="journal article" date="2015" name="Microbes Environ.">
        <title>Distribution and evolution of nitrogen fixation genes in the phylum bacteroidetes.</title>
        <authorList>
            <person name="Inoue J."/>
            <person name="Oshima K."/>
            <person name="Suda W."/>
            <person name="Sakamoto M."/>
            <person name="Iino T."/>
            <person name="Noda S."/>
            <person name="Hongoh Y."/>
            <person name="Hattori M."/>
            <person name="Ohkuma M."/>
        </authorList>
    </citation>
    <scope>NUCLEOTIDE SEQUENCE [LARGE SCALE GENOMIC DNA]</scope>
    <source>
        <strain evidence="6">JCM 15548</strain>
    </source>
</reference>
<accession>A0A0E9LWY7</accession>
<dbReference type="Pfam" id="PF00015">
    <property type="entry name" value="MCPsignal"/>
    <property type="match status" value="1"/>
</dbReference>
<dbReference type="InterPro" id="IPR051310">
    <property type="entry name" value="MCP_chemotaxis"/>
</dbReference>
<feature type="transmembrane region" description="Helical" evidence="4">
    <location>
        <begin position="60"/>
        <end position="81"/>
    </location>
</feature>
<dbReference type="GO" id="GO:0005886">
    <property type="term" value="C:plasma membrane"/>
    <property type="evidence" value="ECO:0007669"/>
    <property type="project" value="TreeGrafter"/>
</dbReference>
<sequence length="417" mass="45799">MDFFVSNLISITLACITAVLLINRFFKKSVFVRVGVIWLINLLVIMFMTGLKYKFFEANILISLGITLTNIIISVICFYYASISVVRPMSDAVNNLNRLADGDLAIITDNKNMHDRHDLGILLLSINKLKNNLTNIITDLHSKSDQLSVSGEVLKMVSKQMSQGANEQASNAEEASSAIQQMVANIHQNTENARQTQHISQQVQSGIKEMSDAAVNNLESIRTINQKIKVVNDIAFQTNILALNASVEAARAAEHGKGFAVVAQEVRKLAEMSKTAADEIINLTSKSLTSTEHAASLMTSLFPEIEKTGQLVEEIAAASMEQGVGADQINNSIQHLNQVTQQNAAASEEMASSAEDLNVHAVQLKEVFAFFKLGNTESKTTASKNENTSFFDNGKKETSIEDIKVSPNIHIEEYETF</sequence>
<evidence type="ECO:0000256" key="2">
    <source>
        <dbReference type="ARBA" id="ARBA00029447"/>
    </source>
</evidence>
<evidence type="ECO:0000256" key="3">
    <source>
        <dbReference type="PROSITE-ProRule" id="PRU00284"/>
    </source>
</evidence>
<dbReference type="SUPFAM" id="SSF58104">
    <property type="entry name" value="Methyl-accepting chemotaxis protein (MCP) signaling domain"/>
    <property type="match status" value="1"/>
</dbReference>
<dbReference type="STRING" id="1236989.JCM15548_11850"/>